<dbReference type="OrthoDB" id="1722792at2759"/>
<dbReference type="GO" id="GO:0005874">
    <property type="term" value="C:microtubule"/>
    <property type="evidence" value="ECO:0007669"/>
    <property type="project" value="TreeGrafter"/>
</dbReference>
<sequence>MWISILRSIDISFSVFLKRESTGEGRGVDKEARVGRSTWQWILHHRCLGIGVEKSWFHRAISAPDCLIYTPLILSSCLNKFKKIFALISLQTIVIRTGGHGFYDGSYPSSYNHSTNVNELDPSFMAKPDTLPENVSLKPFPMVDLTEYVERHNFVFDAVLDEDVSNDEVYRETVEPVVPAKGLLRNILLI</sequence>
<dbReference type="EMBL" id="SWLB01000023">
    <property type="protein sequence ID" value="KAF3323540.1"/>
    <property type="molecule type" value="Genomic_DNA"/>
</dbReference>
<evidence type="ECO:0000313" key="2">
    <source>
        <dbReference type="Proteomes" id="UP000623129"/>
    </source>
</evidence>
<reference evidence="1" key="1">
    <citation type="submission" date="2020-01" db="EMBL/GenBank/DDBJ databases">
        <title>Genome sequence of Kobresia littledalei, the first chromosome-level genome in the family Cyperaceae.</title>
        <authorList>
            <person name="Qu G."/>
        </authorList>
    </citation>
    <scope>NUCLEOTIDE SEQUENCE</scope>
    <source>
        <strain evidence="1">C.B.Clarke</strain>
        <tissue evidence="1">Leaf</tissue>
    </source>
</reference>
<organism evidence="1 2">
    <name type="scientific">Carex littledalei</name>
    <dbReference type="NCBI Taxonomy" id="544730"/>
    <lineage>
        <taxon>Eukaryota</taxon>
        <taxon>Viridiplantae</taxon>
        <taxon>Streptophyta</taxon>
        <taxon>Embryophyta</taxon>
        <taxon>Tracheophyta</taxon>
        <taxon>Spermatophyta</taxon>
        <taxon>Magnoliopsida</taxon>
        <taxon>Liliopsida</taxon>
        <taxon>Poales</taxon>
        <taxon>Cyperaceae</taxon>
        <taxon>Cyperoideae</taxon>
        <taxon>Cariceae</taxon>
        <taxon>Carex</taxon>
        <taxon>Carex subgen. Euthyceras</taxon>
    </lineage>
</organism>
<protein>
    <submittedName>
        <fullName evidence="1">Kinesin-13A</fullName>
    </submittedName>
</protein>
<dbReference type="Proteomes" id="UP000623129">
    <property type="component" value="Unassembled WGS sequence"/>
</dbReference>
<dbReference type="PANTHER" id="PTHR47971">
    <property type="entry name" value="KINESIN-RELATED PROTEIN 6"/>
    <property type="match status" value="1"/>
</dbReference>
<keyword evidence="2" id="KW-1185">Reference proteome</keyword>
<dbReference type="PANTHER" id="PTHR47971:SF15">
    <property type="entry name" value="KINESIN-LIKE PROTEIN KIN-13B"/>
    <property type="match status" value="1"/>
</dbReference>
<comment type="caution">
    <text evidence="1">The sequence shown here is derived from an EMBL/GenBank/DDBJ whole genome shotgun (WGS) entry which is preliminary data.</text>
</comment>
<accession>A0A833QFZ3</accession>
<proteinExistence type="predicted"/>
<dbReference type="GO" id="GO:0007018">
    <property type="term" value="P:microtubule-based movement"/>
    <property type="evidence" value="ECO:0007669"/>
    <property type="project" value="InterPro"/>
</dbReference>
<dbReference type="GO" id="GO:0003777">
    <property type="term" value="F:microtubule motor activity"/>
    <property type="evidence" value="ECO:0007669"/>
    <property type="project" value="InterPro"/>
</dbReference>
<dbReference type="InterPro" id="IPR027640">
    <property type="entry name" value="Kinesin-like_fam"/>
</dbReference>
<dbReference type="GO" id="GO:0007019">
    <property type="term" value="P:microtubule depolymerization"/>
    <property type="evidence" value="ECO:0007669"/>
    <property type="project" value="TreeGrafter"/>
</dbReference>
<dbReference type="AlphaFoldDB" id="A0A833QFZ3"/>
<name>A0A833QFZ3_9POAL</name>
<evidence type="ECO:0000313" key="1">
    <source>
        <dbReference type="EMBL" id="KAF3323540.1"/>
    </source>
</evidence>
<gene>
    <name evidence="1" type="ORF">FCM35_KLT12271</name>
</gene>